<accession>A0A4P7N662</accession>
<dbReference type="AlphaFoldDB" id="A0A4P7N662"/>
<evidence type="ECO:0000313" key="1">
    <source>
        <dbReference type="EMBL" id="QBZ58069.1"/>
    </source>
</evidence>
<dbReference type="EMBL" id="CP034206">
    <property type="protein sequence ID" value="QBZ58069.1"/>
    <property type="molecule type" value="Genomic_DNA"/>
</dbReference>
<name>A0A4P7N662_PYROR</name>
<organism evidence="1 2">
    <name type="scientific">Pyricularia oryzae</name>
    <name type="common">Rice blast fungus</name>
    <name type="synonym">Magnaporthe oryzae</name>
    <dbReference type="NCBI Taxonomy" id="318829"/>
    <lineage>
        <taxon>Eukaryota</taxon>
        <taxon>Fungi</taxon>
        <taxon>Dikarya</taxon>
        <taxon>Ascomycota</taxon>
        <taxon>Pezizomycotina</taxon>
        <taxon>Sordariomycetes</taxon>
        <taxon>Sordariomycetidae</taxon>
        <taxon>Magnaporthales</taxon>
        <taxon>Pyriculariaceae</taxon>
        <taxon>Pyricularia</taxon>
    </lineage>
</organism>
<sequence length="33" mass="3831">MDMRLQHFLILIRHLAPLRNLSGSTGPEEDIAW</sequence>
<gene>
    <name evidence="1" type="ORF">PoMZ_03008</name>
</gene>
<protein>
    <submittedName>
        <fullName evidence="1">Uncharacterized protein</fullName>
    </submittedName>
</protein>
<proteinExistence type="predicted"/>
<reference evidence="1 2" key="1">
    <citation type="journal article" date="2019" name="Mol. Biol. Evol.">
        <title>Blast fungal genomes show frequent chromosomal changes, gene gains and losses, and effector gene turnover.</title>
        <authorList>
            <person name="Gomez Luciano L.B."/>
            <person name="Jason Tsai I."/>
            <person name="Chuma I."/>
            <person name="Tosa Y."/>
            <person name="Chen Y.H."/>
            <person name="Li J.Y."/>
            <person name="Li M.Y."/>
            <person name="Jade Lu M.Y."/>
            <person name="Nakayashiki H."/>
            <person name="Li W.H."/>
        </authorList>
    </citation>
    <scope>NUCLEOTIDE SEQUENCE [LARGE SCALE GENOMIC DNA]</scope>
    <source>
        <strain evidence="1">MZ5-1-6</strain>
    </source>
</reference>
<evidence type="ECO:0000313" key="2">
    <source>
        <dbReference type="Proteomes" id="UP000294847"/>
    </source>
</evidence>
<dbReference type="Proteomes" id="UP000294847">
    <property type="component" value="Chromosome 3"/>
</dbReference>